<dbReference type="EMBL" id="OC861403">
    <property type="protein sequence ID" value="CAD7629427.1"/>
    <property type="molecule type" value="Genomic_DNA"/>
</dbReference>
<keyword evidence="2" id="KW-1185">Reference proteome</keyword>
<evidence type="ECO:0000313" key="1">
    <source>
        <dbReference type="EMBL" id="CAD7629427.1"/>
    </source>
</evidence>
<gene>
    <name evidence="1" type="ORF">OSB1V03_LOCUS9844</name>
</gene>
<accession>A0A7R9Q282</accession>
<sequence>MEVGSSNDIIITISPTLSVNSSVSNGWESTTIGHFFATLDAIANRETQVLLKRQINRLADVEEYLVVIRSGHCWLYWAHNCHIDGHNCVHKVMIQTMITASAHLAQYRNCRPGLAVIYSDHFLTISSSSTNGDHENGSNDSSKGNEVYSKLSASANDKSLTLFDYIYNSIY</sequence>
<evidence type="ECO:0000313" key="2">
    <source>
        <dbReference type="Proteomes" id="UP000759131"/>
    </source>
</evidence>
<proteinExistence type="predicted"/>
<protein>
    <submittedName>
        <fullName evidence="1">Uncharacterized protein</fullName>
    </submittedName>
</protein>
<reference evidence="1" key="1">
    <citation type="submission" date="2020-11" db="EMBL/GenBank/DDBJ databases">
        <authorList>
            <person name="Tran Van P."/>
        </authorList>
    </citation>
    <scope>NUCLEOTIDE SEQUENCE</scope>
</reference>
<organism evidence="1">
    <name type="scientific">Medioppia subpectinata</name>
    <dbReference type="NCBI Taxonomy" id="1979941"/>
    <lineage>
        <taxon>Eukaryota</taxon>
        <taxon>Metazoa</taxon>
        <taxon>Ecdysozoa</taxon>
        <taxon>Arthropoda</taxon>
        <taxon>Chelicerata</taxon>
        <taxon>Arachnida</taxon>
        <taxon>Acari</taxon>
        <taxon>Acariformes</taxon>
        <taxon>Sarcoptiformes</taxon>
        <taxon>Oribatida</taxon>
        <taxon>Brachypylina</taxon>
        <taxon>Oppioidea</taxon>
        <taxon>Oppiidae</taxon>
        <taxon>Medioppia</taxon>
    </lineage>
</organism>
<dbReference type="EMBL" id="CAJPIZ010006828">
    <property type="protein sequence ID" value="CAG2109857.1"/>
    <property type="molecule type" value="Genomic_DNA"/>
</dbReference>
<dbReference type="AlphaFoldDB" id="A0A7R9Q282"/>
<name>A0A7R9Q282_9ACAR</name>
<dbReference type="Proteomes" id="UP000759131">
    <property type="component" value="Unassembled WGS sequence"/>
</dbReference>